<dbReference type="AlphaFoldDB" id="W8F771"/>
<feature type="chain" id="PRO_5004908238" evidence="2">
    <location>
        <begin position="24"/>
        <end position="232"/>
    </location>
</feature>
<evidence type="ECO:0000313" key="4">
    <source>
        <dbReference type="Proteomes" id="UP000019423"/>
    </source>
</evidence>
<evidence type="ECO:0000256" key="1">
    <source>
        <dbReference type="SAM" id="MobiDB-lite"/>
    </source>
</evidence>
<dbReference type="PROSITE" id="PS51257">
    <property type="entry name" value="PROKAR_LIPOPROTEIN"/>
    <property type="match status" value="1"/>
</dbReference>
<feature type="region of interest" description="Disordered" evidence="1">
    <location>
        <begin position="27"/>
        <end position="72"/>
    </location>
</feature>
<name>W8F771_9BACT</name>
<dbReference type="HOGENOM" id="CLU_1203515_0_0_10"/>
<proteinExistence type="predicted"/>
<feature type="signal peptide" evidence="2">
    <location>
        <begin position="1"/>
        <end position="23"/>
    </location>
</feature>
<dbReference type="KEGG" id="hsw:Hsw_1975"/>
<dbReference type="Proteomes" id="UP000019423">
    <property type="component" value="Chromosome"/>
</dbReference>
<protein>
    <submittedName>
        <fullName evidence="3">Uncharacterized protein</fullName>
    </submittedName>
</protein>
<feature type="compositionally biased region" description="Low complexity" evidence="1">
    <location>
        <begin position="42"/>
        <end position="65"/>
    </location>
</feature>
<keyword evidence="2" id="KW-0732">Signal</keyword>
<evidence type="ECO:0000313" key="3">
    <source>
        <dbReference type="EMBL" id="AHJ97570.1"/>
    </source>
</evidence>
<gene>
    <name evidence="3" type="ORF">Hsw_1975</name>
</gene>
<sequence>MLLRVLPAAVPLMALFLSGLTGCDSPTTTRTASDPGTPPFTAANGESPASPGSAAVAQAGSVGTAPSGAPLPDSLHLISPGRAGRLRLGMTEKRLKNVVPTELLTRTTYQDRDGRRLPAYELRDAQNPQAPATILHLIGDSATGFRLRRIRIYSSLYRTAEGIGVGSPFGAARQNLGLTRIRNTPAGLAAVSGEVQLAWVIDPNSLPNKPPEQIQSSEIPPASRITGVLLYK</sequence>
<reference evidence="3 4" key="1">
    <citation type="submission" date="2014-01" db="EMBL/GenBank/DDBJ databases">
        <title>Complete genome sequence of ionizing-radiation resistance bacterium Hymenobacter swuensis DY53.</title>
        <authorList>
            <person name="Jung J.-H."/>
            <person name="Jeong S.-W."/>
            <person name="Joe M.-H."/>
            <person name="Cho y.-j."/>
            <person name="Kim M.-K."/>
            <person name="Lim S.-Y."/>
        </authorList>
    </citation>
    <scope>NUCLEOTIDE SEQUENCE [LARGE SCALE GENOMIC DNA]</scope>
    <source>
        <strain evidence="3 4">DY53</strain>
    </source>
</reference>
<dbReference type="STRING" id="1227739.Hsw_1975"/>
<keyword evidence="4" id="KW-1185">Reference proteome</keyword>
<dbReference type="EMBL" id="CP007145">
    <property type="protein sequence ID" value="AHJ97570.1"/>
    <property type="molecule type" value="Genomic_DNA"/>
</dbReference>
<accession>W8F771</accession>
<dbReference type="eggNOG" id="ENOG502ZMIH">
    <property type="taxonomic scope" value="Bacteria"/>
</dbReference>
<dbReference type="PATRIC" id="fig|1227739.3.peg.2192"/>
<organism evidence="3 4">
    <name type="scientific">Hymenobacter swuensis DY53</name>
    <dbReference type="NCBI Taxonomy" id="1227739"/>
    <lineage>
        <taxon>Bacteria</taxon>
        <taxon>Pseudomonadati</taxon>
        <taxon>Bacteroidota</taxon>
        <taxon>Cytophagia</taxon>
        <taxon>Cytophagales</taxon>
        <taxon>Hymenobacteraceae</taxon>
        <taxon>Hymenobacter</taxon>
    </lineage>
</organism>
<evidence type="ECO:0000256" key="2">
    <source>
        <dbReference type="SAM" id="SignalP"/>
    </source>
</evidence>